<dbReference type="Gene3D" id="3.40.50.2000">
    <property type="entry name" value="Glycogen Phosphorylase B"/>
    <property type="match status" value="1"/>
</dbReference>
<dbReference type="InterPro" id="IPR050271">
    <property type="entry name" value="UDP-glycosyltransferase"/>
</dbReference>
<evidence type="ECO:0000313" key="6">
    <source>
        <dbReference type="Proteomes" id="UP001652740"/>
    </source>
</evidence>
<dbReference type="GeneID" id="113511350"/>
<dbReference type="PANTHER" id="PTHR48043:SF145">
    <property type="entry name" value="FI06409P-RELATED"/>
    <property type="match status" value="1"/>
</dbReference>
<evidence type="ECO:0000256" key="3">
    <source>
        <dbReference type="ARBA" id="ARBA00022679"/>
    </source>
</evidence>
<dbReference type="Pfam" id="PF00201">
    <property type="entry name" value="UDPGT"/>
    <property type="match status" value="1"/>
</dbReference>
<evidence type="ECO:0000256" key="4">
    <source>
        <dbReference type="RuleBase" id="RU003718"/>
    </source>
</evidence>
<evidence type="ECO:0000313" key="7">
    <source>
        <dbReference type="RefSeq" id="XP_052752725.1"/>
    </source>
</evidence>
<evidence type="ECO:0000256" key="2">
    <source>
        <dbReference type="ARBA" id="ARBA00022676"/>
    </source>
</evidence>
<keyword evidence="5" id="KW-1133">Transmembrane helix</keyword>
<keyword evidence="5" id="KW-0812">Transmembrane</keyword>
<gene>
    <name evidence="7" type="primary">LOC113511350</name>
</gene>
<keyword evidence="3 4" id="KW-0808">Transferase</keyword>
<evidence type="ECO:0000256" key="1">
    <source>
        <dbReference type="ARBA" id="ARBA00009995"/>
    </source>
</evidence>
<dbReference type="RefSeq" id="XP_052752725.1">
    <property type="nucleotide sequence ID" value="XM_052896765.1"/>
</dbReference>
<name>A0ABM3MN99_GALME</name>
<evidence type="ECO:0000256" key="5">
    <source>
        <dbReference type="RuleBase" id="RU362059"/>
    </source>
</evidence>
<dbReference type="EC" id="2.4.1.17" evidence="5"/>
<protein>
    <recommendedName>
        <fullName evidence="5">UDP-glucuronosyltransferase</fullName>
        <ecNumber evidence="5">2.4.1.17</ecNumber>
    </recommendedName>
</protein>
<accession>A0ABM3MN99</accession>
<dbReference type="SUPFAM" id="SSF53756">
    <property type="entry name" value="UDP-Glycosyltransferase/glycogen phosphorylase"/>
    <property type="match status" value="1"/>
</dbReference>
<organism evidence="6 7">
    <name type="scientific">Galleria mellonella</name>
    <name type="common">Greater wax moth</name>
    <dbReference type="NCBI Taxonomy" id="7137"/>
    <lineage>
        <taxon>Eukaryota</taxon>
        <taxon>Metazoa</taxon>
        <taxon>Ecdysozoa</taxon>
        <taxon>Arthropoda</taxon>
        <taxon>Hexapoda</taxon>
        <taxon>Insecta</taxon>
        <taxon>Pterygota</taxon>
        <taxon>Neoptera</taxon>
        <taxon>Endopterygota</taxon>
        <taxon>Lepidoptera</taxon>
        <taxon>Glossata</taxon>
        <taxon>Ditrysia</taxon>
        <taxon>Pyraloidea</taxon>
        <taxon>Pyralidae</taxon>
        <taxon>Galleriinae</taxon>
        <taxon>Galleria</taxon>
    </lineage>
</organism>
<reference evidence="7" key="1">
    <citation type="submission" date="2025-08" db="UniProtKB">
        <authorList>
            <consortium name="RefSeq"/>
        </authorList>
    </citation>
    <scope>IDENTIFICATION</scope>
    <source>
        <tissue evidence="7">Whole larvae</tissue>
    </source>
</reference>
<dbReference type="InterPro" id="IPR035595">
    <property type="entry name" value="UDP_glycos_trans_CS"/>
</dbReference>
<dbReference type="Proteomes" id="UP001652740">
    <property type="component" value="Unplaced"/>
</dbReference>
<dbReference type="PROSITE" id="PS00375">
    <property type="entry name" value="UDPGT"/>
    <property type="match status" value="1"/>
</dbReference>
<keyword evidence="2 4" id="KW-0328">Glycosyltransferase</keyword>
<proteinExistence type="inferred from homology"/>
<feature type="transmembrane region" description="Helical" evidence="5">
    <location>
        <begin position="451"/>
        <end position="470"/>
    </location>
</feature>
<dbReference type="CDD" id="cd03784">
    <property type="entry name" value="GT1_Gtf-like"/>
    <property type="match status" value="1"/>
</dbReference>
<comment type="subcellular location">
    <subcellularLocation>
        <location evidence="5">Membrane</location>
        <topology evidence="5">Single-pass membrane protein</topology>
    </subcellularLocation>
</comment>
<sequence>MFYSHQVVYRRYINALVNKGHHVVVITNWPEYDKGKTPTNLTEIDISADFHKIWIEKKAEIFSKSANDAFMLFHDTYNLINYVFIEQFKTDTIDKFLRDKTNKFDLVVLESLLRMATAFSDYYQIPAIKFSSQGAFFENYNTIGASTQPILYPLMFQNNIYNLSLWEEVSLLYQNLYYRKVLYDTKDIESEAIKTIFHNKASEVDILENNVHLLYINTHPMWETIRPVPITAIYTYGIHQAPSKELTSDLASFLNYSANGVIYVSFGTTVDISAYSKEIQIMLKAFSQLPYDFLFKWNEDELAGKSSNIKIVKWVPQADLLKHPKIKAFITQGGTQSTDEAIVAGVPLVGIPLAFDQWANTERYVHHGIGIQIHIDKLTEEQLINAINTVINDKSYRHNIEKIGATFFDHPQSPLLRTLWWTEYLLRHGGVSHLRSPSANITWMEYFEVELIFILLFILFIIFTTLTCTANRQQGFE</sequence>
<comment type="similarity">
    <text evidence="1 4">Belongs to the UDP-glycosyltransferase family.</text>
</comment>
<keyword evidence="6" id="KW-1185">Reference proteome</keyword>
<keyword evidence="5" id="KW-0472">Membrane</keyword>
<comment type="catalytic activity">
    <reaction evidence="5">
        <text>glucuronate acceptor + UDP-alpha-D-glucuronate = acceptor beta-D-glucuronoside + UDP + H(+)</text>
        <dbReference type="Rhea" id="RHEA:21032"/>
        <dbReference type="ChEBI" id="CHEBI:15378"/>
        <dbReference type="ChEBI" id="CHEBI:58052"/>
        <dbReference type="ChEBI" id="CHEBI:58223"/>
        <dbReference type="ChEBI" id="CHEBI:132367"/>
        <dbReference type="ChEBI" id="CHEBI:132368"/>
        <dbReference type="EC" id="2.4.1.17"/>
    </reaction>
</comment>
<dbReference type="InterPro" id="IPR002213">
    <property type="entry name" value="UDP_glucos_trans"/>
</dbReference>
<dbReference type="PANTHER" id="PTHR48043">
    <property type="entry name" value="EG:EG0003.4 PROTEIN-RELATED"/>
    <property type="match status" value="1"/>
</dbReference>